<dbReference type="Bgee" id="ENSRNOG00000050057">
    <property type="expression patterns" value="Expressed in lung and 18 other cell types or tissues"/>
</dbReference>
<dbReference type="GeneTree" id="ENSGT00940000155289"/>
<dbReference type="Ensembl" id="ENSRNOT00000072789.4">
    <property type="protein sequence ID" value="ENSRNOP00000064755.1"/>
    <property type="gene ID" value="ENSRNOG00000050057.4"/>
</dbReference>
<organism evidence="2">
    <name type="scientific">Rattus norvegicus</name>
    <name type="common">Rat</name>
    <dbReference type="NCBI Taxonomy" id="10116"/>
    <lineage>
        <taxon>Eukaryota</taxon>
        <taxon>Metazoa</taxon>
        <taxon>Chordata</taxon>
        <taxon>Craniata</taxon>
        <taxon>Vertebrata</taxon>
        <taxon>Euteleostomi</taxon>
        <taxon>Mammalia</taxon>
        <taxon>Eutheria</taxon>
        <taxon>Euarchontoglires</taxon>
        <taxon>Glires</taxon>
        <taxon>Rodentia</taxon>
        <taxon>Myomorpha</taxon>
        <taxon>Muroidea</taxon>
        <taxon>Muridae</taxon>
        <taxon>Murinae</taxon>
        <taxon>Rattus</taxon>
    </lineage>
</organism>
<evidence type="ECO:0000313" key="2">
    <source>
        <dbReference type="EMBL" id="AAH88202.1"/>
    </source>
</evidence>
<protein>
    <submittedName>
        <fullName evidence="3">ATP binding cassette subfamily A member 3</fullName>
    </submittedName>
    <submittedName>
        <fullName evidence="2">Abca3 protein</fullName>
    </submittedName>
</protein>
<dbReference type="SMR" id="Q5M866"/>
<reference evidence="3 4" key="2">
    <citation type="journal article" date="2004" name="Nature">
        <title>Genome sequence of the Brown Norway rat yields insights into mammalian evolution.</title>
        <authorList>
            <consortium name="Rat Genome Sequencing Project Consortium"/>
            <person name="Gibbs R.A."/>
            <person name="Weinstock G.M."/>
            <person name="Metzker M.L."/>
            <person name="Muzny D.M."/>
            <person name="Sodergren E.J."/>
            <person name="Scherer S."/>
            <person name="Scott G."/>
            <person name="Steffen D."/>
            <person name="Worley K.C."/>
            <person name="Burch P.E."/>
            <person name="Okwuonu G."/>
            <person name="Hines S."/>
            <person name="Lewis L."/>
            <person name="Deramo C."/>
            <person name="Delgado O."/>
            <person name="Dugan-Rocha S."/>
            <person name="Miner G."/>
            <person name="Morgan M."/>
            <person name="Hawes A."/>
            <person name="Gill R."/>
            <person name="Holt R.A."/>
            <person name="Adams M.D."/>
            <person name="Amanatides P.G."/>
            <person name="Baden-Tillson H."/>
            <person name="Barnstead M."/>
            <person name="Chin S."/>
            <person name="Evans C.A."/>
            <person name="Ferriera S."/>
            <person name="Fosler C."/>
            <person name="Glodek A."/>
            <person name="Gu Z."/>
            <person name="Jennings D."/>
            <person name="Kraft C.L."/>
            <person name="Nguyen T."/>
            <person name="Pfannkoch C.M."/>
            <person name="Sitter C."/>
            <person name="Sutton G.G."/>
            <person name="Venter J.C."/>
            <person name="Woodage T."/>
            <person name="Smith D."/>
            <person name="Lee H.-M."/>
            <person name="Gustafson E."/>
            <person name="Cahill P."/>
            <person name="Kana A."/>
            <person name="Doucette-Stamm L."/>
            <person name="Weinstock K."/>
            <person name="Fechtel K."/>
            <person name="Weiss R.B."/>
            <person name="Dunn D.M."/>
            <person name="Green E.D."/>
            <person name="Blakesley R.W."/>
            <person name="Bouffard G.G."/>
            <person name="De Jong P.J."/>
            <person name="Osoegawa K."/>
            <person name="Zhu B."/>
            <person name="Marra M."/>
            <person name="Schein J."/>
            <person name="Bosdet I."/>
            <person name="Fjell C."/>
            <person name="Jones S."/>
            <person name="Krzywinski M."/>
            <person name="Mathewson C."/>
            <person name="Siddiqui A."/>
            <person name="Wye N."/>
            <person name="McPherson J."/>
            <person name="Zhao S."/>
            <person name="Fraser C.M."/>
            <person name="Shetty J."/>
            <person name="Shatsman S."/>
            <person name="Geer K."/>
            <person name="Chen Y."/>
            <person name="Abramzon S."/>
            <person name="Nierman W.C."/>
            <person name="Havlak P.H."/>
            <person name="Chen R."/>
            <person name="Durbin K.J."/>
            <person name="Egan A."/>
            <person name="Ren Y."/>
            <person name="Song X.-Z."/>
            <person name="Li B."/>
            <person name="Liu Y."/>
            <person name="Qin X."/>
            <person name="Cawley S."/>
            <person name="Cooney A.J."/>
            <person name="D'Souza L.M."/>
            <person name="Martin K."/>
            <person name="Wu J.Q."/>
            <person name="Gonzalez-Garay M.L."/>
            <person name="Jackson A.R."/>
            <person name="Kalafus K.J."/>
            <person name="McLeod M.P."/>
            <person name="Milosavljevic A."/>
            <person name="Virk D."/>
            <person name="Volkov A."/>
            <person name="Wheeler D.A."/>
            <person name="Zhang Z."/>
            <person name="Bailey J.A."/>
            <person name="Eichler E.E."/>
            <person name="Tuzun E."/>
            <person name="Birney E."/>
            <person name="Mongin E."/>
            <person name="Ureta-Vidal A."/>
            <person name="Woodwark C."/>
            <person name="Zdobnov E."/>
            <person name="Bork P."/>
            <person name="Suyama M."/>
            <person name="Torrents D."/>
            <person name="Alexandersson M."/>
            <person name="Trask B.J."/>
            <person name="Young J.M."/>
            <person name="Huang H."/>
            <person name="Wang H."/>
            <person name="Xing H."/>
            <person name="Daniels S."/>
            <person name="Gietzen D."/>
            <person name="Schmidt J."/>
            <person name="Stevens K."/>
            <person name="Vitt U."/>
            <person name="Wingrove J."/>
            <person name="Camara F."/>
            <person name="Mar Alba M."/>
            <person name="Abril J.F."/>
            <person name="Guigo R."/>
            <person name="Smit A."/>
            <person name="Dubchak I."/>
            <person name="Rubin E.M."/>
            <person name="Couronne O."/>
            <person name="Poliakov A."/>
            <person name="Huebner N."/>
            <person name="Ganten D."/>
            <person name="Goesele C."/>
            <person name="Hummel O."/>
            <person name="Kreitler T."/>
            <person name="Lee Y.-A."/>
            <person name="Monti J."/>
            <person name="Schulz H."/>
            <person name="Zimdahl H."/>
            <person name="Himmelbauer H."/>
            <person name="Lehrach H."/>
            <person name="Jacob H.J."/>
            <person name="Bromberg S."/>
            <person name="Gullings-Handley J."/>
            <person name="Jensen-Seaman M.I."/>
            <person name="Kwitek A.E."/>
            <person name="Lazar J."/>
            <person name="Pasko D."/>
            <person name="Tonellato P.J."/>
            <person name="Twigger S."/>
            <person name="Ponting C.P."/>
            <person name="Duarte J.M."/>
            <person name="Rice S."/>
            <person name="Goodstadt L."/>
            <person name="Beatson S.A."/>
            <person name="Emes R.D."/>
            <person name="Winter E.E."/>
            <person name="Webber C."/>
            <person name="Brandt P."/>
            <person name="Nyakatura G."/>
            <person name="Adetobi M."/>
            <person name="Chiaromonte F."/>
            <person name="Elnitski L."/>
            <person name="Eswara P."/>
            <person name="Hardison R.C."/>
            <person name="Hou M."/>
            <person name="Kolbe D."/>
            <person name="Makova K."/>
            <person name="Miller W."/>
            <person name="Nekrutenko A."/>
            <person name="Riemer C."/>
            <person name="Schwartz S."/>
            <person name="Taylor J."/>
            <person name="Yang S."/>
            <person name="Zhang Y."/>
            <person name="Lindpaintner K."/>
            <person name="Andrews T.D."/>
            <person name="Caccamo M."/>
            <person name="Clamp M."/>
            <person name="Clarke L."/>
            <person name="Curwen V."/>
            <person name="Durbin R.M."/>
            <person name="Eyras E."/>
            <person name="Searle S.M."/>
            <person name="Cooper G.M."/>
            <person name="Batzoglou S."/>
            <person name="Brudno M."/>
            <person name="Sidow A."/>
            <person name="Stone E.A."/>
            <person name="Payseur B.A."/>
            <person name="Bourque G."/>
            <person name="Lopez-Otin C."/>
            <person name="Puente X.S."/>
            <person name="Chakrabarti K."/>
            <person name="Chatterji S."/>
            <person name="Dewey C."/>
            <person name="Pachter L."/>
            <person name="Bray N."/>
            <person name="Yap V.B."/>
            <person name="Caspi A."/>
            <person name="Tesler G."/>
            <person name="Pevzner P.A."/>
            <person name="Haussler D."/>
            <person name="Roskin K.M."/>
            <person name="Baertsch R."/>
            <person name="Clawson H."/>
            <person name="Furey T.S."/>
            <person name="Hinrichs A.S."/>
            <person name="Karolchik D."/>
            <person name="Kent W.J."/>
            <person name="Rosenbloom K.R."/>
            <person name="Trumbower H."/>
            <person name="Weirauch M."/>
            <person name="Cooper D.N."/>
            <person name="Stenson P.D."/>
            <person name="Ma B."/>
            <person name="Brent M."/>
            <person name="Arumugam M."/>
            <person name="Shteynberg D."/>
            <person name="Copley R.R."/>
            <person name="Taylor M.S."/>
            <person name="Riethman H."/>
            <person name="Mudunuri U."/>
            <person name="Peterson J."/>
            <person name="Guyer M."/>
            <person name="Felsenfeld A."/>
            <person name="Old S."/>
            <person name="Mockrin S."/>
            <person name="Collins F.S."/>
        </authorList>
    </citation>
    <scope>NUCLEOTIDE SEQUENCE [LARGE SCALE GENOMIC DNA]</scope>
    <source>
        <strain evidence="3 4">Brown Norway</strain>
    </source>
</reference>
<evidence type="ECO:0000313" key="3">
    <source>
        <dbReference type="Ensembl" id="ENSRNOP00000064755.1"/>
    </source>
</evidence>
<evidence type="ECO:0000313" key="5">
    <source>
        <dbReference type="RGD" id="1307174"/>
    </source>
</evidence>
<dbReference type="HOGENOM" id="CLU_113155_0_0_1"/>
<proteinExistence type="evidence at protein level"/>
<keyword evidence="4" id="KW-1185">Reference proteome</keyword>
<dbReference type="eggNOG" id="KOG0059">
    <property type="taxonomic scope" value="Eukaryota"/>
</dbReference>
<keyword evidence="1" id="KW-1133">Transmembrane helix</keyword>
<evidence type="ECO:0000313" key="4">
    <source>
        <dbReference type="Proteomes" id="UP000002494"/>
    </source>
</evidence>
<dbReference type="RGD" id="1307174">
    <property type="gene designation" value="Abca3"/>
</dbReference>
<keyword evidence="1" id="KW-0472">Membrane</keyword>
<dbReference type="Proteomes" id="UP000002494">
    <property type="component" value="Chromosome 10"/>
</dbReference>
<evidence type="ECO:0007829" key="6">
    <source>
        <dbReference type="PeptideAtlas" id="Q5M866"/>
    </source>
</evidence>
<feature type="transmembrane region" description="Helical" evidence="1">
    <location>
        <begin position="21"/>
        <end position="42"/>
    </location>
</feature>
<dbReference type="EMBL" id="BC088202">
    <property type="protein sequence ID" value="AAH88202.1"/>
    <property type="molecule type" value="mRNA"/>
</dbReference>
<dbReference type="UCSC" id="RGD:1307174">
    <property type="organism name" value="rat"/>
</dbReference>
<sequence length="152" mass="17706">MVVLRQLRLLLWKNYTLKKRKVLVTVLELFLPLLFSGILIWLRLKIQSENVPNATVYPDQHIQELPLFFSFPPPGGSWELAYVPSHSDAARTITEAVRREFMIKMRVHGFSSEKDFEDYVRYDNHSSNVLAAVVFEHTFNHSKDPLPLAVRL</sequence>
<dbReference type="ExpressionAtlas" id="Q5M866">
    <property type="expression patterns" value="baseline and differential"/>
</dbReference>
<accession>Q5M866</accession>
<reference evidence="2" key="1">
    <citation type="journal article" date="2004" name="Genome Res.">
        <title>The status, quality, and expansion of the NIH full-length cDNA project: the Mammalian Gene Collection (MGC).</title>
        <authorList>
            <consortium name="The MGC Project Team"/>
            <person name="Gerhard D.S."/>
            <person name="Wagner L."/>
            <person name="Feingold E.A."/>
            <person name="Shenmen C.M."/>
            <person name="Grouse L.H."/>
            <person name="Schuler G."/>
            <person name="Klein S.L."/>
            <person name="Old S."/>
            <person name="Rasooly R."/>
            <person name="Good P."/>
            <person name="Guyer M."/>
            <person name="Peck A.M."/>
            <person name="Derge J.G."/>
            <person name="Lipman D."/>
            <person name="Collins F.S."/>
            <person name="Jang W."/>
            <person name="Sherry S."/>
            <person name="Feolo M."/>
            <person name="Misquitta L."/>
            <person name="Lee E."/>
            <person name="Rotmistrovsky K."/>
            <person name="Greenhut S.F."/>
            <person name="Schaefer C.F."/>
            <person name="Buetow K."/>
            <person name="Bonner T.I."/>
            <person name="Haussler D."/>
            <person name="Kent J."/>
            <person name="Kiekhaus M."/>
            <person name="Furey T."/>
            <person name="Brent M."/>
            <person name="Prange C."/>
            <person name="Schreiber K."/>
            <person name="Shapiro N."/>
            <person name="Bhat N.K."/>
            <person name="Hopkins R.F."/>
            <person name="Hsie F."/>
            <person name="Driscoll T."/>
            <person name="Soares M.B."/>
            <person name="Casavant T.L."/>
            <person name="Scheetz T.E."/>
            <person name="Brown-stein M.J."/>
            <person name="Usdin T.B."/>
            <person name="Toshiyuki S."/>
            <person name="Carninci P."/>
            <person name="Piao Y."/>
            <person name="Dudekula D.B."/>
            <person name="Ko M.S."/>
            <person name="Kawakami K."/>
            <person name="Suzuki Y."/>
            <person name="Sugano S."/>
            <person name="Gruber C.E."/>
            <person name="Smith M.R."/>
            <person name="Simmons B."/>
            <person name="Moore T."/>
            <person name="Waterman R."/>
            <person name="Johnson S.L."/>
            <person name="Ruan Y."/>
            <person name="Wei C.L."/>
            <person name="Mathavan S."/>
            <person name="Gunaratne P.H."/>
            <person name="Wu J."/>
            <person name="Garcia A.M."/>
            <person name="Hulyk S.W."/>
            <person name="Fuh E."/>
            <person name="Yuan Y."/>
            <person name="Sneed A."/>
            <person name="Kowis C."/>
            <person name="Hodgson A."/>
            <person name="Muzny D.M."/>
            <person name="McPherson J."/>
            <person name="Gibbs R.A."/>
            <person name="Fahey J."/>
            <person name="Helton E."/>
            <person name="Ketteman M."/>
            <person name="Madan A."/>
            <person name="Rodrigues S."/>
            <person name="Sanchez A."/>
            <person name="Whiting M."/>
            <person name="Madari A."/>
            <person name="Young A.C."/>
            <person name="Wetherby K.D."/>
            <person name="Granite S.J."/>
            <person name="Kwong P.N."/>
            <person name="Brinkley C.P."/>
            <person name="Pearson R.L."/>
            <person name="Bouffard G.G."/>
            <person name="Blakesly R.W."/>
            <person name="Green E.D."/>
            <person name="Dickson M.C."/>
            <person name="Rodriguez A.C."/>
            <person name="Grimwood J."/>
            <person name="Schmutz J."/>
            <person name="Myers R.M."/>
            <person name="Butterfield Y.S."/>
            <person name="Griffith M."/>
            <person name="Griffith O.L."/>
            <person name="Krzywinski M.I."/>
            <person name="Liao N."/>
            <person name="Morin R."/>
            <person name="Morrin R."/>
            <person name="Palmquist D."/>
            <person name="Petrescu A.S."/>
            <person name="Skalska U."/>
            <person name="Smailus D.E."/>
            <person name="Stott J.M."/>
            <person name="Schnerch A."/>
            <person name="Schein J.E."/>
            <person name="Jones S.J."/>
            <person name="Holt R.A."/>
            <person name="Baross A."/>
            <person name="Marra M.A."/>
            <person name="Clifton S."/>
            <person name="Makowski K.A."/>
            <person name="Bosak S."/>
            <person name="Malek J."/>
        </authorList>
    </citation>
    <scope>NUCLEOTIDE SEQUENCE [LARGE SCALE MRNA]</scope>
    <source>
        <tissue evidence="2">Spleen</tissue>
    </source>
</reference>
<dbReference type="AlphaFoldDB" id="Q5M866"/>
<gene>
    <name evidence="2 3 5" type="primary">Abca3</name>
</gene>
<keyword evidence="6" id="KW-1267">Proteomics identification</keyword>
<name>Q5M866_RAT</name>
<evidence type="ECO:0000256" key="1">
    <source>
        <dbReference type="SAM" id="Phobius"/>
    </source>
</evidence>
<dbReference type="PaxDb" id="10116-ENSRNOP00000064755"/>
<keyword evidence="1" id="KW-0812">Transmembrane</keyword>
<reference evidence="3" key="3">
    <citation type="submission" date="2025-05" db="UniProtKB">
        <authorList>
            <consortium name="Ensembl"/>
        </authorList>
    </citation>
    <scope>IDENTIFICATION</scope>
    <source>
        <strain evidence="3">Brown Norway</strain>
    </source>
</reference>